<sequence length="1325" mass="151001">MRIKDIQIDGFGVWTGLSVDSLSDGMTLFYGPNEAGKTTLMQFLRAQLYGFTSDRRERYLPPVYGGTPGGAIRVTGPGGGYQIRRTSQLTDSGVTGQLTVTGQDGLAQGQHRLTSLLGQIDEPIFTNVFAIGIRELQELSTLDDTSAADELYKLSSGLDRVSLVDVLRSLRDGRKSMIGNEKTADTEETSKIAGMIRKREKLRDEVEQLTRHGRRWSELASLRRAQQQEIEQSTERMGVWERESRCVEIATSVFDTWKQRDDLAKQIAETEKLSQLPDEAPGQLVQIEAMVEDSKAKIEEVKAKRREIRVKAEQSPVSKRLFDLQGRIEAASEQATWIEALEEQMERLDGQIEKARKTLEADADRLGMDESDRAAILEGDMSKLPDMSRQTLAALSVPAKRVKEEVFQLNQARGEAAEHKAKAEKLAVQLQDVLSRAHATNLQQAIREQTDLISALRNRIQLGEHLEKLKRHYRDLEKESVNLTTDEALPIDRLILLSVPFIFGGIALVYGVTNLLQLDWFTADPDPTWGMLCLMVGLMSMLTYYFGRENGMRSTSRDLDDCERQIDTLRKQIRELEAERSDVDSSLPTSSESLELRIRESEQLLAELESSLPTYHNHEAAMQSYKSSRMRATKAAEGLKDARHEWAETLERLGLSESMSPSSVRKLGDGYEMLQQSRRRLDELQQEKDQRRRERQTIARRIESLYFEALDLSQEQASSLSGSRGDHDDSIDNRAKHQRRNEPRRDEPHQVDRRRDERRDGREKDGATRRVHARSNPLDQLNHLHEELSRQQHWIKRRRELKEQDQKLKKQQSSYFRAIQRGETQRRALWAKCGVATPEQFYALVDSKASLVDMRKEHGELEKQVRSIIGTHVDYDAVAREIEGAKMSDIEKRWDALTTRMTETEARVAQLRIQQGEIAQEMKQLGEDSRLTSAQLELGCVERKIAAAVRRWQTLSMASSLLEDVCGTFERERQPETLREASSFLTQLTDGKYNRIWTPLGTNQLKIDDANDKSLPIEVLSRGTREAVFIALRLSLAAAYARRGVMLPLVLDDVLVNFDGDRAIAAARTLKTFAELGHQVLMFTCHEHIVEIFHEIDVEVRLMPPQGHPGRAEILQPEEIVEEAYEEEDAYEEEEVEDEPVTEAEAEEPEPTPEPEPMLEEPKAKPKPKIVYVEKQLKRPEPKVIVIEAEALQPKPEAPEPEAPEPEAPEPEAPEPEAIEPDPTEPEPTEPEPTRPDPRPVSIRLPRPKVTYVEEEEVYEDEPEPSIGWAWFERDAEQHGVAKEETMAAIARREWTVASDPNTDKHSDDDEVYDKAGPWWRANQD</sequence>
<reference evidence="5 6" key="1">
    <citation type="submission" date="2019-02" db="EMBL/GenBank/DDBJ databases">
        <title>Deep-cultivation of Planctomycetes and their phenomic and genomic characterization uncovers novel biology.</title>
        <authorList>
            <person name="Wiegand S."/>
            <person name="Jogler M."/>
            <person name="Boedeker C."/>
            <person name="Pinto D."/>
            <person name="Vollmers J."/>
            <person name="Rivas-Marin E."/>
            <person name="Kohn T."/>
            <person name="Peeters S.H."/>
            <person name="Heuer A."/>
            <person name="Rast P."/>
            <person name="Oberbeckmann S."/>
            <person name="Bunk B."/>
            <person name="Jeske O."/>
            <person name="Meyerdierks A."/>
            <person name="Storesund J.E."/>
            <person name="Kallscheuer N."/>
            <person name="Luecker S."/>
            <person name="Lage O.M."/>
            <person name="Pohl T."/>
            <person name="Merkel B.J."/>
            <person name="Hornburger P."/>
            <person name="Mueller R.-W."/>
            <person name="Bruemmer F."/>
            <person name="Labrenz M."/>
            <person name="Spormann A.M."/>
            <person name="Op Den Camp H."/>
            <person name="Overmann J."/>
            <person name="Amann R."/>
            <person name="Jetten M.S.M."/>
            <person name="Mascher T."/>
            <person name="Medema M.H."/>
            <person name="Devos D.P."/>
            <person name="Kaster A.-K."/>
            <person name="Ovreas L."/>
            <person name="Rohde M."/>
            <person name="Galperin M.Y."/>
            <person name="Jogler C."/>
        </authorList>
    </citation>
    <scope>NUCLEOTIDE SEQUENCE [LARGE SCALE GENOMIC DNA]</scope>
    <source>
        <strain evidence="5 6">Q31b</strain>
    </source>
</reference>
<feature type="coiled-coil region" evidence="1">
    <location>
        <begin position="284"/>
        <end position="311"/>
    </location>
</feature>
<feature type="region of interest" description="Disordered" evidence="2">
    <location>
        <begin position="717"/>
        <end position="784"/>
    </location>
</feature>
<feature type="coiled-coil region" evidence="1">
    <location>
        <begin position="338"/>
        <end position="365"/>
    </location>
</feature>
<feature type="coiled-coil region" evidence="1">
    <location>
        <begin position="674"/>
        <end position="701"/>
    </location>
</feature>
<organism evidence="5 6">
    <name type="scientific">Novipirellula aureliae</name>
    <dbReference type="NCBI Taxonomy" id="2527966"/>
    <lineage>
        <taxon>Bacteria</taxon>
        <taxon>Pseudomonadati</taxon>
        <taxon>Planctomycetota</taxon>
        <taxon>Planctomycetia</taxon>
        <taxon>Pirellulales</taxon>
        <taxon>Pirellulaceae</taxon>
        <taxon>Novipirellula</taxon>
    </lineage>
</organism>
<keyword evidence="3" id="KW-1133">Transmembrane helix</keyword>
<evidence type="ECO:0000256" key="1">
    <source>
        <dbReference type="SAM" id="Coils"/>
    </source>
</evidence>
<feature type="transmembrane region" description="Helical" evidence="3">
    <location>
        <begin position="528"/>
        <end position="547"/>
    </location>
</feature>
<dbReference type="OrthoDB" id="9764467at2"/>
<dbReference type="Gene3D" id="3.40.50.300">
    <property type="entry name" value="P-loop containing nucleotide triphosphate hydrolases"/>
    <property type="match status" value="2"/>
</dbReference>
<feature type="transmembrane region" description="Helical" evidence="3">
    <location>
        <begin position="494"/>
        <end position="516"/>
    </location>
</feature>
<keyword evidence="3" id="KW-0472">Membrane</keyword>
<dbReference type="PANTHER" id="PTHR41259:SF1">
    <property type="entry name" value="DOUBLE-STRAND BREAK REPAIR RAD50 ATPASE, PUTATIVE-RELATED"/>
    <property type="match status" value="1"/>
</dbReference>
<feature type="compositionally biased region" description="Acidic residues" evidence="2">
    <location>
        <begin position="1125"/>
        <end position="1159"/>
    </location>
</feature>
<accession>A0A5C6E8M0</accession>
<dbReference type="EMBL" id="SJPY01000002">
    <property type="protein sequence ID" value="TWU44041.1"/>
    <property type="molecule type" value="Genomic_DNA"/>
</dbReference>
<dbReference type="SUPFAM" id="SSF52540">
    <property type="entry name" value="P-loop containing nucleoside triphosphate hydrolases"/>
    <property type="match status" value="1"/>
</dbReference>
<comment type="caution">
    <text evidence="5">The sequence shown here is derived from an EMBL/GenBank/DDBJ whole genome shotgun (WGS) entry which is preliminary data.</text>
</comment>
<feature type="coiled-coil region" evidence="1">
    <location>
        <begin position="552"/>
        <end position="611"/>
    </location>
</feature>
<feature type="compositionally biased region" description="Acidic residues" evidence="2">
    <location>
        <begin position="1199"/>
        <end position="1230"/>
    </location>
</feature>
<protein>
    <submittedName>
        <fullName evidence="5">Chromosome partition protein Smc</fullName>
    </submittedName>
</protein>
<evidence type="ECO:0000256" key="3">
    <source>
        <dbReference type="SAM" id="Phobius"/>
    </source>
</evidence>
<dbReference type="InterPro" id="IPR038734">
    <property type="entry name" value="YhaN_AAA"/>
</dbReference>
<dbReference type="PANTHER" id="PTHR41259">
    <property type="entry name" value="DOUBLE-STRAND BREAK REPAIR RAD50 ATPASE, PUTATIVE-RELATED"/>
    <property type="match status" value="1"/>
</dbReference>
<gene>
    <name evidence="5" type="primary">smc_1</name>
    <name evidence="5" type="ORF">Q31b_15760</name>
</gene>
<feature type="compositionally biased region" description="Basic and acidic residues" evidence="2">
    <location>
        <begin position="724"/>
        <end position="768"/>
    </location>
</feature>
<feature type="coiled-coil region" evidence="1">
    <location>
        <begin position="192"/>
        <end position="243"/>
    </location>
</feature>
<evidence type="ECO:0000313" key="5">
    <source>
        <dbReference type="EMBL" id="TWU44041.1"/>
    </source>
</evidence>
<evidence type="ECO:0000256" key="2">
    <source>
        <dbReference type="SAM" id="MobiDB-lite"/>
    </source>
</evidence>
<feature type="domain" description="YhaN AAA" evidence="4">
    <location>
        <begin position="1"/>
        <end position="185"/>
    </location>
</feature>
<dbReference type="InterPro" id="IPR027417">
    <property type="entry name" value="P-loop_NTPase"/>
</dbReference>
<evidence type="ECO:0000259" key="4">
    <source>
        <dbReference type="Pfam" id="PF13514"/>
    </source>
</evidence>
<keyword evidence="3" id="KW-0812">Transmembrane</keyword>
<feature type="region of interest" description="Disordered" evidence="2">
    <location>
        <begin position="1298"/>
        <end position="1325"/>
    </location>
</feature>
<feature type="coiled-coil region" evidence="1">
    <location>
        <begin position="409"/>
        <end position="486"/>
    </location>
</feature>
<dbReference type="Proteomes" id="UP000315471">
    <property type="component" value="Unassembled WGS sequence"/>
</dbReference>
<proteinExistence type="predicted"/>
<evidence type="ECO:0000313" key="6">
    <source>
        <dbReference type="Proteomes" id="UP000315471"/>
    </source>
</evidence>
<keyword evidence="6" id="KW-1185">Reference proteome</keyword>
<dbReference type="Pfam" id="PF13514">
    <property type="entry name" value="AAA_27"/>
    <property type="match status" value="1"/>
</dbReference>
<name>A0A5C6E8M0_9BACT</name>
<feature type="region of interest" description="Disordered" evidence="2">
    <location>
        <begin position="1182"/>
        <end position="1248"/>
    </location>
</feature>
<keyword evidence="1" id="KW-0175">Coiled coil</keyword>
<dbReference type="RefSeq" id="WP_146599076.1">
    <property type="nucleotide sequence ID" value="NZ_SJPY01000002.1"/>
</dbReference>
<feature type="region of interest" description="Disordered" evidence="2">
    <location>
        <begin position="1125"/>
        <end position="1167"/>
    </location>
</feature>